<dbReference type="PIRSF" id="PIRSF008546">
    <property type="entry name" value="UCP008546"/>
    <property type="match status" value="1"/>
</dbReference>
<dbReference type="SUPFAM" id="SSF140736">
    <property type="entry name" value="Rv1873-like"/>
    <property type="match status" value="1"/>
</dbReference>
<dbReference type="RefSeq" id="WP_163917393.1">
    <property type="nucleotide sequence ID" value="NZ_AP022593.1"/>
</dbReference>
<name>A0A7I7RUM4_9MYCO</name>
<dbReference type="Proteomes" id="UP000467428">
    <property type="component" value="Chromosome"/>
</dbReference>
<accession>A0A7I7RUM4</accession>
<gene>
    <name evidence="1" type="ORF">MARA_09330</name>
</gene>
<dbReference type="InterPro" id="IPR036287">
    <property type="entry name" value="Rv1873-like_sf"/>
</dbReference>
<proteinExistence type="predicted"/>
<dbReference type="AlphaFoldDB" id="A0A7I7RUM4"/>
<reference evidence="1 2" key="1">
    <citation type="journal article" date="2019" name="Emerg. Microbes Infect.">
        <title>Comprehensive subspecies identification of 175 nontuberculous mycobacteria species based on 7547 genomic profiles.</title>
        <authorList>
            <person name="Matsumoto Y."/>
            <person name="Kinjo T."/>
            <person name="Motooka D."/>
            <person name="Nabeya D."/>
            <person name="Jung N."/>
            <person name="Uechi K."/>
            <person name="Horii T."/>
            <person name="Iida T."/>
            <person name="Fujita J."/>
            <person name="Nakamura S."/>
        </authorList>
    </citation>
    <scope>NUCLEOTIDE SEQUENCE [LARGE SCALE GENOMIC DNA]</scope>
    <source>
        <strain evidence="1 2">JCM 18538</strain>
    </source>
</reference>
<evidence type="ECO:0000313" key="1">
    <source>
        <dbReference type="EMBL" id="BBY47465.1"/>
    </source>
</evidence>
<dbReference type="KEGG" id="marz:MARA_09330"/>
<dbReference type="Pfam" id="PF08837">
    <property type="entry name" value="DUF1810"/>
    <property type="match status" value="1"/>
</dbReference>
<protein>
    <submittedName>
        <fullName evidence="1">Calpastatin</fullName>
    </submittedName>
</protein>
<dbReference type="Gene3D" id="1.25.40.380">
    <property type="entry name" value="Protein of unknown function DUF1810"/>
    <property type="match status" value="1"/>
</dbReference>
<organism evidence="1 2">
    <name type="scientific">Mycolicibacterium arabiense</name>
    <dbReference type="NCBI Taxonomy" id="1286181"/>
    <lineage>
        <taxon>Bacteria</taxon>
        <taxon>Bacillati</taxon>
        <taxon>Actinomycetota</taxon>
        <taxon>Actinomycetes</taxon>
        <taxon>Mycobacteriales</taxon>
        <taxon>Mycobacteriaceae</taxon>
        <taxon>Mycolicibacterium</taxon>
    </lineage>
</organism>
<sequence>MAGIDDPFDLQRFVAAQDRIYSDVVDELTDGRKQSHWMWFVFPQLKGLGRSSTAMTYGIGSRAEARAYLAHPNLGPRLRECARLTHAIDGRSAREVFGWPDELKLQSSMTLFARAADGADARDFRDVLGKFYDGEEDATTVQMWESLAERD</sequence>
<geneLocation type="plasmid" evidence="2">
    <name>pjcm18538 dna</name>
</geneLocation>
<dbReference type="InterPro" id="IPR014937">
    <property type="entry name" value="DUF1810"/>
</dbReference>
<dbReference type="EMBL" id="AP022593">
    <property type="protein sequence ID" value="BBY47465.1"/>
    <property type="molecule type" value="Genomic_DNA"/>
</dbReference>
<keyword evidence="2" id="KW-1185">Reference proteome</keyword>
<evidence type="ECO:0000313" key="2">
    <source>
        <dbReference type="Proteomes" id="UP000467428"/>
    </source>
</evidence>